<feature type="domain" description="HTH marR-type" evidence="4">
    <location>
        <begin position="34"/>
        <end position="78"/>
    </location>
</feature>
<keyword evidence="5" id="KW-0418">Kinase</keyword>
<accession>A0A235BBW8</accession>
<dbReference type="Proteomes" id="UP000215459">
    <property type="component" value="Unassembled WGS sequence"/>
</dbReference>
<comment type="function">
    <text evidence="1">Transcriptional repressor of xylose-utilizing enzymes.</text>
</comment>
<evidence type="ECO:0000256" key="1">
    <source>
        <dbReference type="ARBA" id="ARBA00002486"/>
    </source>
</evidence>
<dbReference type="GO" id="GO:0016301">
    <property type="term" value="F:kinase activity"/>
    <property type="evidence" value="ECO:0007669"/>
    <property type="project" value="UniProtKB-KW"/>
</dbReference>
<dbReference type="PANTHER" id="PTHR18964:SF149">
    <property type="entry name" value="BIFUNCTIONAL UDP-N-ACETYLGLUCOSAMINE 2-EPIMERASE_N-ACETYLMANNOSAMINE KINASE"/>
    <property type="match status" value="1"/>
</dbReference>
<dbReference type="InterPro" id="IPR043129">
    <property type="entry name" value="ATPase_NBD"/>
</dbReference>
<dbReference type="OrthoDB" id="9796533at2"/>
<dbReference type="Pfam" id="PF00480">
    <property type="entry name" value="ROK"/>
    <property type="match status" value="1"/>
</dbReference>
<comment type="similarity">
    <text evidence="2">Belongs to the ROK (NagC/XylR) family.</text>
</comment>
<dbReference type="SUPFAM" id="SSF46785">
    <property type="entry name" value="Winged helix' DNA-binding domain"/>
    <property type="match status" value="1"/>
</dbReference>
<dbReference type="PANTHER" id="PTHR18964">
    <property type="entry name" value="ROK (REPRESSOR, ORF, KINASE) FAMILY"/>
    <property type="match status" value="1"/>
</dbReference>
<evidence type="ECO:0000256" key="2">
    <source>
        <dbReference type="ARBA" id="ARBA00006479"/>
    </source>
</evidence>
<protein>
    <submittedName>
        <fullName evidence="5">Sugar kinase</fullName>
    </submittedName>
</protein>
<dbReference type="InterPro" id="IPR036390">
    <property type="entry name" value="WH_DNA-bd_sf"/>
</dbReference>
<dbReference type="Gene3D" id="1.10.10.10">
    <property type="entry name" value="Winged helix-like DNA-binding domain superfamily/Winged helix DNA-binding domain"/>
    <property type="match status" value="1"/>
</dbReference>
<dbReference type="SUPFAM" id="SSF53067">
    <property type="entry name" value="Actin-like ATPase domain"/>
    <property type="match status" value="1"/>
</dbReference>
<keyword evidence="3" id="KW-0859">Xylose metabolism</keyword>
<keyword evidence="5" id="KW-0808">Transferase</keyword>
<dbReference type="InterPro" id="IPR049874">
    <property type="entry name" value="ROK_cs"/>
</dbReference>
<reference evidence="5 6" key="1">
    <citation type="submission" date="2017-07" db="EMBL/GenBank/DDBJ databases">
        <title>The genome sequence of Paludifilum halophilum highlights mechanisms for microbial adaptation to high salt environemnts.</title>
        <authorList>
            <person name="Belbahri L."/>
        </authorList>
    </citation>
    <scope>NUCLEOTIDE SEQUENCE [LARGE SCALE GENOMIC DNA]</scope>
    <source>
        <strain evidence="5 6">DSM 102817</strain>
    </source>
</reference>
<dbReference type="CDD" id="cd24076">
    <property type="entry name" value="ASKHA_ATPase_ROK_BsXylR-like"/>
    <property type="match status" value="1"/>
</dbReference>
<dbReference type="AlphaFoldDB" id="A0A235BBW8"/>
<dbReference type="EMBL" id="NOWF01000001">
    <property type="protein sequence ID" value="OYD09788.1"/>
    <property type="molecule type" value="Genomic_DNA"/>
</dbReference>
<evidence type="ECO:0000256" key="3">
    <source>
        <dbReference type="ARBA" id="ARBA00022629"/>
    </source>
</evidence>
<name>A0A235BBW8_9BACL</name>
<dbReference type="InterPro" id="IPR000835">
    <property type="entry name" value="HTH_MarR-typ"/>
</dbReference>
<dbReference type="Pfam" id="PF12802">
    <property type="entry name" value="MarR_2"/>
    <property type="match status" value="1"/>
</dbReference>
<keyword evidence="3" id="KW-0119">Carbohydrate metabolism</keyword>
<dbReference type="InterPro" id="IPR036388">
    <property type="entry name" value="WH-like_DNA-bd_sf"/>
</dbReference>
<dbReference type="Gene3D" id="3.30.420.40">
    <property type="match status" value="2"/>
</dbReference>
<proteinExistence type="inferred from homology"/>
<dbReference type="GO" id="GO:0042732">
    <property type="term" value="P:D-xylose metabolic process"/>
    <property type="evidence" value="ECO:0007669"/>
    <property type="project" value="UniProtKB-KW"/>
</dbReference>
<keyword evidence="6" id="KW-1185">Reference proteome</keyword>
<evidence type="ECO:0000313" key="6">
    <source>
        <dbReference type="Proteomes" id="UP000215459"/>
    </source>
</evidence>
<organism evidence="5 6">
    <name type="scientific">Paludifilum halophilum</name>
    <dbReference type="NCBI Taxonomy" id="1642702"/>
    <lineage>
        <taxon>Bacteria</taxon>
        <taxon>Bacillati</taxon>
        <taxon>Bacillota</taxon>
        <taxon>Bacilli</taxon>
        <taxon>Bacillales</taxon>
        <taxon>Thermoactinomycetaceae</taxon>
        <taxon>Paludifilum</taxon>
    </lineage>
</organism>
<gene>
    <name evidence="5" type="ORF">CHM34_01990</name>
</gene>
<dbReference type="InterPro" id="IPR000600">
    <property type="entry name" value="ROK"/>
</dbReference>
<dbReference type="PROSITE" id="PS01125">
    <property type="entry name" value="ROK"/>
    <property type="match status" value="1"/>
</dbReference>
<evidence type="ECO:0000313" key="5">
    <source>
        <dbReference type="EMBL" id="OYD09788.1"/>
    </source>
</evidence>
<sequence>MDGKVVPIPYGRAGRGRKVKGLVGSFQLMKSLNKSLILNVIRTDGPISRAEIAKKTRLTPPTVTNLVNDLLESRLVQESDLGVSTGGRKPIMLKINSEAFQVIGIDVGVSHIKVIVATLDAAIIDSLYIKVIQPLDKESLIKLLNESIRRIMEKAALRKERVIGIGVGMHGLVNPDRGVGIFAPNFNLHDIPIRESLESEWDLPVEVENDVRAMALGESWFGHGQGLEDFICLNVGMGVGAGIILNQELFRGTSYTAGELGHTTIDVEGPTCACGNDGCLQALTAGPAIAARAQRGLRMGRKSRISEFVQGDWSQMTGETVYQAACQGDEFAREILADTGRYLGIGIANFINTLNPQKVIIGGGVSKSGDFIMETLKETVETRALNISAKAIAIQTAKLGDDATAIGAATLVLKKLFLPNIPHKR</sequence>
<comment type="caution">
    <text evidence="5">The sequence shown here is derived from an EMBL/GenBank/DDBJ whole genome shotgun (WGS) entry which is preliminary data.</text>
</comment>
<evidence type="ECO:0000259" key="4">
    <source>
        <dbReference type="Pfam" id="PF12802"/>
    </source>
</evidence>